<dbReference type="SUPFAM" id="SSF49299">
    <property type="entry name" value="PKD domain"/>
    <property type="match status" value="1"/>
</dbReference>
<dbReference type="PRINTS" id="PR00205">
    <property type="entry name" value="CADHERIN"/>
</dbReference>
<dbReference type="GO" id="GO:0016342">
    <property type="term" value="C:catenin complex"/>
    <property type="evidence" value="ECO:0007669"/>
    <property type="project" value="TreeGrafter"/>
</dbReference>
<keyword evidence="2" id="KW-0677">Repeat</keyword>
<dbReference type="SUPFAM" id="SSF49313">
    <property type="entry name" value="Cadherin-like"/>
    <property type="match status" value="2"/>
</dbReference>
<dbReference type="GO" id="GO:0007156">
    <property type="term" value="P:homophilic cell adhesion via plasma membrane adhesion molecules"/>
    <property type="evidence" value="ECO:0007669"/>
    <property type="project" value="InterPro"/>
</dbReference>
<keyword evidence="4" id="KW-0472">Membrane</keyword>
<feature type="domain" description="Cadherin" evidence="6">
    <location>
        <begin position="60"/>
        <end position="159"/>
    </location>
</feature>
<dbReference type="AlphaFoldDB" id="A0A6I1DUY9"/>
<evidence type="ECO:0000259" key="5">
    <source>
        <dbReference type="PROSITE" id="PS50093"/>
    </source>
</evidence>
<evidence type="ECO:0000313" key="8">
    <source>
        <dbReference type="Proteomes" id="UP000429785"/>
    </source>
</evidence>
<dbReference type="InterPro" id="IPR039808">
    <property type="entry name" value="Cadherin"/>
</dbReference>
<evidence type="ECO:0000313" key="7">
    <source>
        <dbReference type="EMBL" id="KAB7528720.1"/>
    </source>
</evidence>
<dbReference type="PANTHER" id="PTHR24027">
    <property type="entry name" value="CADHERIN-23"/>
    <property type="match status" value="1"/>
</dbReference>
<dbReference type="Pfam" id="PF03382">
    <property type="entry name" value="DUF285"/>
    <property type="match status" value="1"/>
</dbReference>
<evidence type="ECO:0000256" key="4">
    <source>
        <dbReference type="ARBA" id="ARBA00023136"/>
    </source>
</evidence>
<comment type="subcellular location">
    <subcellularLocation>
        <location evidence="1">Membrane</location>
    </subcellularLocation>
</comment>
<dbReference type="GO" id="GO:0008013">
    <property type="term" value="F:beta-catenin binding"/>
    <property type="evidence" value="ECO:0007669"/>
    <property type="project" value="TreeGrafter"/>
</dbReference>
<dbReference type="PROSITE" id="PS50268">
    <property type="entry name" value="CADHERIN_2"/>
    <property type="match status" value="2"/>
</dbReference>
<dbReference type="InterPro" id="IPR015919">
    <property type="entry name" value="Cadherin-like_sf"/>
</dbReference>
<dbReference type="InterPro" id="IPR002126">
    <property type="entry name" value="Cadherin-like_dom"/>
</dbReference>
<dbReference type="CDD" id="cd11304">
    <property type="entry name" value="Cadherin_repeat"/>
    <property type="match status" value="2"/>
</dbReference>
<comment type="caution">
    <text evidence="7">The sequence shown here is derived from an EMBL/GenBank/DDBJ whole genome shotgun (WGS) entry which is preliminary data.</text>
</comment>
<proteinExistence type="predicted"/>
<dbReference type="PANTHER" id="PTHR24027:SF442">
    <property type="entry name" value="PROTOCADHERIN-15 ISOFORM X1"/>
    <property type="match status" value="1"/>
</dbReference>
<dbReference type="Gene3D" id="2.60.40.60">
    <property type="entry name" value="Cadherins"/>
    <property type="match status" value="2"/>
</dbReference>
<dbReference type="InterPro" id="IPR013783">
    <property type="entry name" value="Ig-like_fold"/>
</dbReference>
<evidence type="ECO:0000256" key="1">
    <source>
        <dbReference type="ARBA" id="ARBA00004370"/>
    </source>
</evidence>
<dbReference type="EMBL" id="WELG01000002">
    <property type="protein sequence ID" value="KAB7528720.1"/>
    <property type="molecule type" value="Genomic_DNA"/>
</dbReference>
<dbReference type="Gene3D" id="2.60.40.10">
    <property type="entry name" value="Immunoglobulins"/>
    <property type="match status" value="1"/>
</dbReference>
<dbReference type="InterPro" id="IPR005046">
    <property type="entry name" value="DUF285"/>
</dbReference>
<name>A0A6I1DUY9_9FLAO</name>
<keyword evidence="3" id="KW-0106">Calcium</keyword>
<dbReference type="GO" id="GO:0016477">
    <property type="term" value="P:cell migration"/>
    <property type="evidence" value="ECO:0007669"/>
    <property type="project" value="TreeGrafter"/>
</dbReference>
<protein>
    <submittedName>
        <fullName evidence="7">BspA family leucine-rich repeat surface protein</fullName>
    </submittedName>
</protein>
<dbReference type="Pfam" id="PF00028">
    <property type="entry name" value="Cadherin"/>
    <property type="match status" value="1"/>
</dbReference>
<accession>A0A6I1DUY9</accession>
<organism evidence="7 8">
    <name type="scientific">Flagellimonas olearia</name>
    <dbReference type="NCBI Taxonomy" id="552546"/>
    <lineage>
        <taxon>Bacteria</taxon>
        <taxon>Pseudomonadati</taxon>
        <taxon>Bacteroidota</taxon>
        <taxon>Flavobacteriia</taxon>
        <taxon>Flavobacteriales</taxon>
        <taxon>Flavobacteriaceae</taxon>
        <taxon>Flagellimonas</taxon>
    </lineage>
</organism>
<sequence length="468" mass="50363">MPLVRSPQYHLKIMHILKPNLLTSQIMKLKLLLIVSIIAFALHSCSKDDGPKKEANNPPSIQDRTISILESSAPGDNLAQITATDPDGNNLEYSITGEAGPFKISTSGILTLASGQTLDFDVTNSYTITVSVSDGTDSATATITINITEVVPTNQAPEIGDQGFEASEDSEVGVTLYTLENVSDPDGDPITFDISVNDNGLFAINNDGEISLAEGQNLDYETATSHQITVSVSDGTNATEAVVTVTVTNVADTLIENPDSFVTTWITEKNDDIIKIGTDQNLTYDYTIDWGDGTIEIITQSESPTHIYSTEGTYIVAINGTFPKITMFGNVTRHQLIAINQWGTIEWKDFGSSFSGCANMANAATDKPNLSKVTNLSWMFDGASSFNANLGEWDIGYVTNMNNMLNDSGISTENYNDTLIGWAAQDNLPINMVLGANGLTYCGSEAITARNTLLANGWDIQGDAECQN</sequence>
<dbReference type="InterPro" id="IPR035986">
    <property type="entry name" value="PKD_dom_sf"/>
</dbReference>
<gene>
    <name evidence="7" type="ORF">F8C76_12745</name>
</gene>
<dbReference type="SMART" id="SM00112">
    <property type="entry name" value="CA"/>
    <property type="match status" value="2"/>
</dbReference>
<dbReference type="GO" id="GO:0005509">
    <property type="term" value="F:calcium ion binding"/>
    <property type="evidence" value="ECO:0007669"/>
    <property type="project" value="InterPro"/>
</dbReference>
<reference evidence="7 8" key="1">
    <citation type="submission" date="2019-10" db="EMBL/GenBank/DDBJ databases">
        <title>Muricauda olearia CL-SS4 JCM15563 genome.</title>
        <authorList>
            <person name="Liu L."/>
        </authorList>
    </citation>
    <scope>NUCLEOTIDE SEQUENCE [LARGE SCALE GENOMIC DNA]</scope>
    <source>
        <strain evidence="7 8">CL-SS4</strain>
    </source>
</reference>
<dbReference type="PROSITE" id="PS50093">
    <property type="entry name" value="PKD"/>
    <property type="match status" value="1"/>
</dbReference>
<evidence type="ECO:0000259" key="6">
    <source>
        <dbReference type="PROSITE" id="PS50268"/>
    </source>
</evidence>
<dbReference type="OrthoDB" id="9813840at2"/>
<feature type="domain" description="PKD" evidence="5">
    <location>
        <begin position="286"/>
        <end position="321"/>
    </location>
</feature>
<evidence type="ECO:0000256" key="3">
    <source>
        <dbReference type="ARBA" id="ARBA00022837"/>
    </source>
</evidence>
<dbReference type="GO" id="GO:0045296">
    <property type="term" value="F:cadherin binding"/>
    <property type="evidence" value="ECO:0007669"/>
    <property type="project" value="TreeGrafter"/>
</dbReference>
<dbReference type="InterPro" id="IPR000601">
    <property type="entry name" value="PKD_dom"/>
</dbReference>
<dbReference type="Proteomes" id="UP000429785">
    <property type="component" value="Unassembled WGS sequence"/>
</dbReference>
<evidence type="ECO:0000256" key="2">
    <source>
        <dbReference type="ARBA" id="ARBA00022737"/>
    </source>
</evidence>
<feature type="domain" description="Cadherin" evidence="6">
    <location>
        <begin position="168"/>
        <end position="260"/>
    </location>
</feature>